<accession>A0ABZ1BUW5</accession>
<comment type="pathway">
    <text evidence="1 8">Amino-acid biosynthesis; L-isoleucine biosynthesis; L-isoleucine from 2-oxobutanoate: step 1/4.</text>
</comment>
<dbReference type="PANTHER" id="PTHR30239:SF0">
    <property type="entry name" value="ACETOLACTATE SYNTHASE SMALL SUBUNIT 1, CHLOROPLASTIC"/>
    <property type="match status" value="1"/>
</dbReference>
<feature type="domain" description="ACT" evidence="10">
    <location>
        <begin position="4"/>
        <end position="78"/>
    </location>
</feature>
<dbReference type="PROSITE" id="PS51671">
    <property type="entry name" value="ACT"/>
    <property type="match status" value="1"/>
</dbReference>
<keyword evidence="6 8" id="KW-0100">Branched-chain amino acid biosynthesis</keyword>
<evidence type="ECO:0000256" key="2">
    <source>
        <dbReference type="ARBA" id="ARBA00005025"/>
    </source>
</evidence>
<dbReference type="InterPro" id="IPR019455">
    <property type="entry name" value="Acetolactate_synth_ssu_C"/>
</dbReference>
<evidence type="ECO:0000313" key="11">
    <source>
        <dbReference type="EMBL" id="WRP16410.1"/>
    </source>
</evidence>
<comment type="function">
    <text evidence="8">Catalyzes the conversion of 2 pyruvate molecules into acetolactate in the first common step of the biosynthetic pathway of the branched-amino acids such as leucine, isoleucine, and valine.</text>
</comment>
<keyword evidence="8 11" id="KW-0808">Transferase</keyword>
<evidence type="ECO:0000256" key="8">
    <source>
        <dbReference type="RuleBase" id="RU368092"/>
    </source>
</evidence>
<comment type="subunit">
    <text evidence="4 8">Dimer of large and small chains.</text>
</comment>
<evidence type="ECO:0000256" key="5">
    <source>
        <dbReference type="ARBA" id="ARBA00022605"/>
    </source>
</evidence>
<dbReference type="InterPro" id="IPR004789">
    <property type="entry name" value="Acetalactate_synth_ssu"/>
</dbReference>
<dbReference type="EMBL" id="CP141615">
    <property type="protein sequence ID" value="WRP16410.1"/>
    <property type="molecule type" value="Genomic_DNA"/>
</dbReference>
<dbReference type="Pfam" id="PF10369">
    <property type="entry name" value="ALS_ss_C"/>
    <property type="match status" value="1"/>
</dbReference>
<gene>
    <name evidence="11" type="primary">ilvN</name>
    <name evidence="11" type="ORF">U7230_09905</name>
</gene>
<dbReference type="RefSeq" id="WP_324715682.1">
    <property type="nucleotide sequence ID" value="NZ_CP141615.1"/>
</dbReference>
<dbReference type="EC" id="2.2.1.6" evidence="8"/>
<dbReference type="InterPro" id="IPR002912">
    <property type="entry name" value="ACT_dom"/>
</dbReference>
<dbReference type="PANTHER" id="PTHR30239">
    <property type="entry name" value="ACETOLACTATE SYNTHASE SMALL SUBUNIT"/>
    <property type="match status" value="1"/>
</dbReference>
<dbReference type="GO" id="GO:0003984">
    <property type="term" value="F:acetolactate synthase activity"/>
    <property type="evidence" value="ECO:0007669"/>
    <property type="project" value="UniProtKB-EC"/>
</dbReference>
<evidence type="ECO:0000313" key="12">
    <source>
        <dbReference type="Proteomes" id="UP001332192"/>
    </source>
</evidence>
<dbReference type="NCBIfam" id="TIGR00119">
    <property type="entry name" value="acolac_sm"/>
    <property type="match status" value="1"/>
</dbReference>
<evidence type="ECO:0000256" key="4">
    <source>
        <dbReference type="ARBA" id="ARBA00011744"/>
    </source>
</evidence>
<dbReference type="InterPro" id="IPR027271">
    <property type="entry name" value="Acetolactate_synth/TF_NikR_C"/>
</dbReference>
<dbReference type="InterPro" id="IPR039557">
    <property type="entry name" value="AHAS_ACT"/>
</dbReference>
<dbReference type="Gene3D" id="3.30.70.260">
    <property type="match status" value="1"/>
</dbReference>
<evidence type="ECO:0000256" key="1">
    <source>
        <dbReference type="ARBA" id="ARBA00004974"/>
    </source>
</evidence>
<organism evidence="11 12">
    <name type="scientific">Carboxydichorda subterranea</name>
    <dbReference type="NCBI Taxonomy" id="3109565"/>
    <lineage>
        <taxon>Bacteria</taxon>
        <taxon>Bacillati</taxon>
        <taxon>Bacillota</taxon>
        <taxon>Limnochordia</taxon>
        <taxon>Limnochordales</taxon>
        <taxon>Geochordaceae</taxon>
        <taxon>Carboxydichorda</taxon>
    </lineage>
</organism>
<reference evidence="11 12" key="1">
    <citation type="journal article" date="2024" name="Front. Microbiol.">
        <title>Novel thermophilic genera Geochorda gen. nov. and Carboxydochorda gen. nov. from the deep terrestrial subsurface reveal the ecophysiological diversity in the class Limnochordia.</title>
        <authorList>
            <person name="Karnachuk O.V."/>
            <person name="Lukina A.P."/>
            <person name="Avakyan M.R."/>
            <person name="Kadnikov V.V."/>
            <person name="Begmatov S."/>
            <person name="Beletsky A.V."/>
            <person name="Vlasova K.G."/>
            <person name="Novikov A.A."/>
            <person name="Shcherbakova V.A."/>
            <person name="Mardanov A.V."/>
            <person name="Ravin N.V."/>
        </authorList>
    </citation>
    <scope>NUCLEOTIDE SEQUENCE [LARGE SCALE GENOMIC DNA]</scope>
    <source>
        <strain evidence="11 12">L945</strain>
    </source>
</reference>
<dbReference type="NCBIfam" id="NF008864">
    <property type="entry name" value="PRK11895.1"/>
    <property type="match status" value="1"/>
</dbReference>
<evidence type="ECO:0000259" key="10">
    <source>
        <dbReference type="PROSITE" id="PS51671"/>
    </source>
</evidence>
<evidence type="ECO:0000256" key="3">
    <source>
        <dbReference type="ARBA" id="ARBA00006341"/>
    </source>
</evidence>
<proteinExistence type="inferred from homology"/>
<sequence>MRRVLAVLVRNQPGVMTRVSALFSRRGFNIQSVAVGATDDPALARMTLVLDEDEPGVEQVTKQLHKLVDVIKVSDITDDEPIERELVLVRLAADASRRLEAAQMAQLVGARLVDVGEESVTVELTGPTADVEAALRILRAFGFKELVRSGTVAMARPGRVARTAGPAGGVPPSKLASEGVRVI</sequence>
<evidence type="ECO:0000256" key="7">
    <source>
        <dbReference type="ARBA" id="ARBA00048670"/>
    </source>
</evidence>
<dbReference type="Proteomes" id="UP001332192">
    <property type="component" value="Chromosome"/>
</dbReference>
<keyword evidence="12" id="KW-1185">Reference proteome</keyword>
<dbReference type="SUPFAM" id="SSF55021">
    <property type="entry name" value="ACT-like"/>
    <property type="match status" value="2"/>
</dbReference>
<dbReference type="Gene3D" id="3.30.70.1150">
    <property type="entry name" value="ACT-like. Chain A, domain 2"/>
    <property type="match status" value="1"/>
</dbReference>
<comment type="catalytic activity">
    <reaction evidence="7 8">
        <text>2 pyruvate + H(+) = (2S)-2-acetolactate + CO2</text>
        <dbReference type="Rhea" id="RHEA:25249"/>
        <dbReference type="ChEBI" id="CHEBI:15361"/>
        <dbReference type="ChEBI" id="CHEBI:15378"/>
        <dbReference type="ChEBI" id="CHEBI:16526"/>
        <dbReference type="ChEBI" id="CHEBI:58476"/>
        <dbReference type="EC" id="2.2.1.6"/>
    </reaction>
</comment>
<dbReference type="InterPro" id="IPR045865">
    <property type="entry name" value="ACT-like_dom_sf"/>
</dbReference>
<dbReference type="Pfam" id="PF22629">
    <property type="entry name" value="ACT_AHAS_ss"/>
    <property type="match status" value="1"/>
</dbReference>
<name>A0ABZ1BUW5_9FIRM</name>
<evidence type="ECO:0000256" key="9">
    <source>
        <dbReference type="SAM" id="MobiDB-lite"/>
    </source>
</evidence>
<keyword evidence="5 8" id="KW-0028">Amino-acid biosynthesis</keyword>
<feature type="region of interest" description="Disordered" evidence="9">
    <location>
        <begin position="163"/>
        <end position="183"/>
    </location>
</feature>
<dbReference type="CDD" id="cd04878">
    <property type="entry name" value="ACT_AHAS"/>
    <property type="match status" value="1"/>
</dbReference>
<comment type="similarity">
    <text evidence="3 8">Belongs to the acetolactate synthase small subunit family.</text>
</comment>
<protein>
    <recommendedName>
        <fullName evidence="8">Acetolactate synthase small subunit</fullName>
        <shortName evidence="8">AHAS</shortName>
        <shortName evidence="8">ALS</shortName>
        <ecNumber evidence="8">2.2.1.6</ecNumber>
    </recommendedName>
    <alternativeName>
        <fullName evidence="8">Acetohydroxy-acid synthase small subunit</fullName>
    </alternativeName>
</protein>
<evidence type="ECO:0000256" key="6">
    <source>
        <dbReference type="ARBA" id="ARBA00023304"/>
    </source>
</evidence>
<dbReference type="InterPro" id="IPR054480">
    <property type="entry name" value="AHAS_small-like_ACT"/>
</dbReference>
<comment type="pathway">
    <text evidence="2 8">Amino-acid biosynthesis; L-valine biosynthesis; L-valine from pyruvate: step 1/4.</text>
</comment>